<comment type="caution">
    <text evidence="4">The sequence shown here is derived from an EMBL/GenBank/DDBJ whole genome shotgun (WGS) entry which is preliminary data.</text>
</comment>
<accession>A0A8S3YG45</accession>
<organism evidence="4 5">
    <name type="scientific">Candidula unifasciata</name>
    <dbReference type="NCBI Taxonomy" id="100452"/>
    <lineage>
        <taxon>Eukaryota</taxon>
        <taxon>Metazoa</taxon>
        <taxon>Spiralia</taxon>
        <taxon>Lophotrochozoa</taxon>
        <taxon>Mollusca</taxon>
        <taxon>Gastropoda</taxon>
        <taxon>Heterobranchia</taxon>
        <taxon>Euthyneura</taxon>
        <taxon>Panpulmonata</taxon>
        <taxon>Eupulmonata</taxon>
        <taxon>Stylommatophora</taxon>
        <taxon>Helicina</taxon>
        <taxon>Helicoidea</taxon>
        <taxon>Geomitridae</taxon>
        <taxon>Candidula</taxon>
    </lineage>
</organism>
<dbReference type="OrthoDB" id="6157342at2759"/>
<dbReference type="Gene3D" id="2.60.40.10">
    <property type="entry name" value="Immunoglobulins"/>
    <property type="match status" value="1"/>
</dbReference>
<dbReference type="InterPro" id="IPR007110">
    <property type="entry name" value="Ig-like_dom"/>
</dbReference>
<keyword evidence="1" id="KW-0472">Membrane</keyword>
<feature type="chain" id="PRO_5035736525" description="Ig-like domain-containing protein" evidence="2">
    <location>
        <begin position="28"/>
        <end position="178"/>
    </location>
</feature>
<dbReference type="EMBL" id="CAJHNH020000123">
    <property type="protein sequence ID" value="CAG5115484.1"/>
    <property type="molecule type" value="Genomic_DNA"/>
</dbReference>
<keyword evidence="5" id="KW-1185">Reference proteome</keyword>
<evidence type="ECO:0000313" key="5">
    <source>
        <dbReference type="Proteomes" id="UP000678393"/>
    </source>
</evidence>
<dbReference type="InterPro" id="IPR013783">
    <property type="entry name" value="Ig-like_fold"/>
</dbReference>
<reference evidence="4" key="1">
    <citation type="submission" date="2021-04" db="EMBL/GenBank/DDBJ databases">
        <authorList>
            <consortium name="Molecular Ecology Group"/>
        </authorList>
    </citation>
    <scope>NUCLEOTIDE SEQUENCE</scope>
</reference>
<dbReference type="SUPFAM" id="SSF48726">
    <property type="entry name" value="Immunoglobulin"/>
    <property type="match status" value="1"/>
</dbReference>
<dbReference type="AlphaFoldDB" id="A0A8S3YG45"/>
<keyword evidence="1" id="KW-1133">Transmembrane helix</keyword>
<proteinExistence type="predicted"/>
<dbReference type="PROSITE" id="PS50835">
    <property type="entry name" value="IG_LIKE"/>
    <property type="match status" value="1"/>
</dbReference>
<dbReference type="Pfam" id="PF13927">
    <property type="entry name" value="Ig_3"/>
    <property type="match status" value="1"/>
</dbReference>
<feature type="transmembrane region" description="Helical" evidence="1">
    <location>
        <begin position="130"/>
        <end position="152"/>
    </location>
</feature>
<evidence type="ECO:0000259" key="3">
    <source>
        <dbReference type="PROSITE" id="PS50835"/>
    </source>
</evidence>
<keyword evidence="2" id="KW-0732">Signal</keyword>
<evidence type="ECO:0000313" key="4">
    <source>
        <dbReference type="EMBL" id="CAG5115484.1"/>
    </source>
</evidence>
<sequence>MSKPWHPSARVLLVLLAFVCLLSAVHCTLTVTPWEQSARLGSDAQFICSDDGNETKAMFLTWSFVVATDNNTNRPIPSTGLIQAVNGTLRLSNVTYQDAGTYKCSNDARSEPATGVLIVYVMPDYLKEGLVIAGISVFLLIVVLIGTGVMIFGQVKVKKARLSEQEKRLLKKANNLHT</sequence>
<dbReference type="Proteomes" id="UP000678393">
    <property type="component" value="Unassembled WGS sequence"/>
</dbReference>
<dbReference type="InterPro" id="IPR036179">
    <property type="entry name" value="Ig-like_dom_sf"/>
</dbReference>
<protein>
    <recommendedName>
        <fullName evidence="3">Ig-like domain-containing protein</fullName>
    </recommendedName>
</protein>
<name>A0A8S3YG45_9EUPU</name>
<feature type="signal peptide" evidence="2">
    <location>
        <begin position="1"/>
        <end position="27"/>
    </location>
</feature>
<feature type="domain" description="Ig-like" evidence="3">
    <location>
        <begin position="7"/>
        <end position="114"/>
    </location>
</feature>
<keyword evidence="1" id="KW-0812">Transmembrane</keyword>
<evidence type="ECO:0000256" key="2">
    <source>
        <dbReference type="SAM" id="SignalP"/>
    </source>
</evidence>
<gene>
    <name evidence="4" type="ORF">CUNI_LOCUS1042</name>
</gene>
<evidence type="ECO:0000256" key="1">
    <source>
        <dbReference type="SAM" id="Phobius"/>
    </source>
</evidence>